<dbReference type="Proteomes" id="UP000183567">
    <property type="component" value="Unassembled WGS sequence"/>
</dbReference>
<keyword evidence="3" id="KW-1185">Reference proteome</keyword>
<organism evidence="2 3">
    <name type="scientific">Rhizopogon vesiculosus</name>
    <dbReference type="NCBI Taxonomy" id="180088"/>
    <lineage>
        <taxon>Eukaryota</taxon>
        <taxon>Fungi</taxon>
        <taxon>Dikarya</taxon>
        <taxon>Basidiomycota</taxon>
        <taxon>Agaricomycotina</taxon>
        <taxon>Agaricomycetes</taxon>
        <taxon>Agaricomycetidae</taxon>
        <taxon>Boletales</taxon>
        <taxon>Suillineae</taxon>
        <taxon>Rhizopogonaceae</taxon>
        <taxon>Rhizopogon</taxon>
    </lineage>
</organism>
<dbReference type="EMBL" id="LVVM01003332">
    <property type="protein sequence ID" value="OJA15097.1"/>
    <property type="molecule type" value="Genomic_DNA"/>
</dbReference>
<dbReference type="AlphaFoldDB" id="A0A1J8QNG2"/>
<evidence type="ECO:0000256" key="1">
    <source>
        <dbReference type="SAM" id="MobiDB-lite"/>
    </source>
</evidence>
<feature type="non-terminal residue" evidence="2">
    <location>
        <position position="1"/>
    </location>
</feature>
<evidence type="ECO:0000313" key="3">
    <source>
        <dbReference type="Proteomes" id="UP000183567"/>
    </source>
</evidence>
<feature type="region of interest" description="Disordered" evidence="1">
    <location>
        <begin position="240"/>
        <end position="272"/>
    </location>
</feature>
<reference evidence="2 3" key="1">
    <citation type="submission" date="2016-03" db="EMBL/GenBank/DDBJ databases">
        <title>Comparative genomics of the ectomycorrhizal sister species Rhizopogon vinicolor and Rhizopogon vesiculosus (Basidiomycota: Boletales) reveals a divergence of the mating type B locus.</title>
        <authorList>
            <person name="Mujic A.B."/>
            <person name="Kuo A."/>
            <person name="Tritt A."/>
            <person name="Lipzen A."/>
            <person name="Chen C."/>
            <person name="Johnson J."/>
            <person name="Sharma A."/>
            <person name="Barry K."/>
            <person name="Grigoriev I.V."/>
            <person name="Spatafora J.W."/>
        </authorList>
    </citation>
    <scope>NUCLEOTIDE SEQUENCE [LARGE SCALE GENOMIC DNA]</scope>
    <source>
        <strain evidence="2 3">AM-OR11-056</strain>
    </source>
</reference>
<evidence type="ECO:0000313" key="2">
    <source>
        <dbReference type="EMBL" id="OJA15097.1"/>
    </source>
</evidence>
<comment type="caution">
    <text evidence="2">The sequence shown here is derived from an EMBL/GenBank/DDBJ whole genome shotgun (WGS) entry which is preliminary data.</text>
</comment>
<feature type="compositionally biased region" description="Acidic residues" evidence="1">
    <location>
        <begin position="258"/>
        <end position="272"/>
    </location>
</feature>
<sequence length="322" mass="35425">RLRTALTHLPDCIPLDNSKYQFEHFTPDLEKVEEYGSAEAAVNNALEITFAPKGRKNESAPCPFEFQERGPGFVAVVDVLASVLQENPQSALLHKWTDDLWRAAVYHYKSANMMVPDIETNMTAAPSQQAHPVPTIADGEGETLTIDPSEYDDLTEPVPRGPGGRPGDPKLRLLAIRCCKKDDPQKCKGRIKQRITVHAATCEHLPRELKEQLDGGLAASAPSAKVANLTLRAADVDIDSHSRKRKRDDTQTSQGFVEDMDAASDDDGWLDEHDPEVEQDLLYKSNLLSDKSIAGGLKAPLEKETTVPLPSSGPVQWAFNLP</sequence>
<feature type="region of interest" description="Disordered" evidence="1">
    <location>
        <begin position="146"/>
        <end position="169"/>
    </location>
</feature>
<dbReference type="STRING" id="180088.A0A1J8QNG2"/>
<name>A0A1J8QNG2_9AGAM</name>
<dbReference type="OrthoDB" id="3236755at2759"/>
<gene>
    <name evidence="2" type="ORF">AZE42_12759</name>
</gene>
<proteinExistence type="predicted"/>
<accession>A0A1J8QNG2</accession>
<protein>
    <submittedName>
        <fullName evidence="2">Uncharacterized protein</fullName>
    </submittedName>
</protein>